<dbReference type="AlphaFoldDB" id="A0AAD5EE03"/>
<evidence type="ECO:0000256" key="9">
    <source>
        <dbReference type="PIRSR" id="PIRSR005639-2"/>
    </source>
</evidence>
<dbReference type="SUPFAM" id="SSF52317">
    <property type="entry name" value="Class I glutamine amidotransferase-like"/>
    <property type="match status" value="1"/>
</dbReference>
<dbReference type="EC" id="3.5.1.2" evidence="2"/>
<dbReference type="Proteomes" id="UP001206595">
    <property type="component" value="Unassembled WGS sequence"/>
</dbReference>
<keyword evidence="11" id="KW-1185">Reference proteome</keyword>
<accession>A0AAD5EE03</accession>
<dbReference type="PANTHER" id="PTHR31559:SF0">
    <property type="entry name" value="PYRIDOXAL 5'-PHOSPHATE SYNTHASE SUBUNIT SNO1-RELATED"/>
    <property type="match status" value="1"/>
</dbReference>
<keyword evidence="5" id="KW-0315">Glutamine amidotransferase</keyword>
<reference evidence="10" key="1">
    <citation type="submission" date="2021-06" db="EMBL/GenBank/DDBJ databases">
        <authorList>
            <consortium name="DOE Joint Genome Institute"/>
            <person name="Mondo S.J."/>
            <person name="Amses K.R."/>
            <person name="Simmons D.R."/>
            <person name="Longcore J.E."/>
            <person name="Seto K."/>
            <person name="Alves G.H."/>
            <person name="Bonds A.E."/>
            <person name="Quandt C.A."/>
            <person name="Davis W.J."/>
            <person name="Chang Y."/>
            <person name="Letcher P.M."/>
            <person name="Powell M.J."/>
            <person name="Kuo A."/>
            <person name="Labutti K."/>
            <person name="Pangilinan J."/>
            <person name="Andreopoulos W."/>
            <person name="Tritt A."/>
            <person name="Riley R."/>
            <person name="Hundley H."/>
            <person name="Johnson J."/>
            <person name="Lipzen A."/>
            <person name="Barry K."/>
            <person name="Berbee M.L."/>
            <person name="Buchler N.E."/>
            <person name="Grigoriev I.V."/>
            <person name="Spatafora J.W."/>
            <person name="Stajich J.E."/>
            <person name="James T.Y."/>
        </authorList>
    </citation>
    <scope>NUCLEOTIDE SEQUENCE</scope>
    <source>
        <strain evidence="10">AG</strain>
    </source>
</reference>
<evidence type="ECO:0000256" key="7">
    <source>
        <dbReference type="ARBA" id="ARBA00049534"/>
    </source>
</evidence>
<feature type="active site" description="Charge relay system" evidence="8">
    <location>
        <position position="196"/>
    </location>
</feature>
<dbReference type="GO" id="GO:0008614">
    <property type="term" value="P:pyridoxine metabolic process"/>
    <property type="evidence" value="ECO:0007669"/>
    <property type="project" value="TreeGrafter"/>
</dbReference>
<dbReference type="PROSITE" id="PS01236">
    <property type="entry name" value="PDXT_SNO_1"/>
    <property type="match status" value="1"/>
</dbReference>
<dbReference type="PROSITE" id="PS51130">
    <property type="entry name" value="PDXT_SNO_2"/>
    <property type="match status" value="1"/>
</dbReference>
<dbReference type="GO" id="GO:0016829">
    <property type="term" value="F:lyase activity"/>
    <property type="evidence" value="ECO:0007669"/>
    <property type="project" value="UniProtKB-KW"/>
</dbReference>
<dbReference type="InterPro" id="IPR029062">
    <property type="entry name" value="Class_I_gatase-like"/>
</dbReference>
<feature type="active site" description="Nucleophile" evidence="8">
    <location>
        <position position="88"/>
    </location>
</feature>
<comment type="catalytic activity">
    <reaction evidence="7">
        <text>L-glutamine + H2O = L-glutamate + NH4(+)</text>
        <dbReference type="Rhea" id="RHEA:15889"/>
        <dbReference type="ChEBI" id="CHEBI:15377"/>
        <dbReference type="ChEBI" id="CHEBI:28938"/>
        <dbReference type="ChEBI" id="CHEBI:29985"/>
        <dbReference type="ChEBI" id="CHEBI:58359"/>
        <dbReference type="EC" id="3.5.1.2"/>
    </reaction>
</comment>
<evidence type="ECO:0000256" key="8">
    <source>
        <dbReference type="PIRSR" id="PIRSR005639-1"/>
    </source>
</evidence>
<comment type="similarity">
    <text evidence="1">Belongs to the glutaminase PdxT/SNO family.</text>
</comment>
<keyword evidence="3" id="KW-0378">Hydrolase</keyword>
<dbReference type="InterPro" id="IPR002161">
    <property type="entry name" value="PdxT/SNO"/>
</dbReference>
<evidence type="ECO:0000256" key="4">
    <source>
        <dbReference type="ARBA" id="ARBA00022898"/>
    </source>
</evidence>
<keyword evidence="4" id="KW-0663">Pyridoxal phosphate</keyword>
<dbReference type="GO" id="GO:0004359">
    <property type="term" value="F:glutaminase activity"/>
    <property type="evidence" value="ECO:0007669"/>
    <property type="project" value="UniProtKB-EC"/>
</dbReference>
<evidence type="ECO:0000256" key="2">
    <source>
        <dbReference type="ARBA" id="ARBA00012918"/>
    </source>
</evidence>
<dbReference type="Pfam" id="PF01174">
    <property type="entry name" value="SNO"/>
    <property type="match status" value="1"/>
</dbReference>
<evidence type="ECO:0000313" key="11">
    <source>
        <dbReference type="Proteomes" id="UP001206595"/>
    </source>
</evidence>
<evidence type="ECO:0000256" key="6">
    <source>
        <dbReference type="ARBA" id="ARBA00023239"/>
    </source>
</evidence>
<dbReference type="RefSeq" id="XP_051446289.1">
    <property type="nucleotide sequence ID" value="XM_051584422.1"/>
</dbReference>
<feature type="binding site" evidence="9">
    <location>
        <begin position="57"/>
        <end position="59"/>
    </location>
    <ligand>
        <name>L-glutamine</name>
        <dbReference type="ChEBI" id="CHEBI:58359"/>
    </ligand>
</feature>
<evidence type="ECO:0000313" key="10">
    <source>
        <dbReference type="EMBL" id="KAI8581285.1"/>
    </source>
</evidence>
<comment type="caution">
    <text evidence="10">The sequence shown here is derived from an EMBL/GenBank/DDBJ whole genome shotgun (WGS) entry which is preliminary data.</text>
</comment>
<dbReference type="GO" id="GO:0042823">
    <property type="term" value="P:pyridoxal phosphate biosynthetic process"/>
    <property type="evidence" value="ECO:0007669"/>
    <property type="project" value="InterPro"/>
</dbReference>
<dbReference type="NCBIfam" id="TIGR03800">
    <property type="entry name" value="PLP_synth_Pdx2"/>
    <property type="match status" value="1"/>
</dbReference>
<sequence>MVVNQPVTHVKVGVLALQGAFIEHIHTLNNIAEVTEAIPVRTEEQLNSVDALIIPGGESTAMALIAERCNMLEPLRAFVRSKPTWGTCAGMILLADEASKTKRGGQQLLGGLHISVNRNQFGSQKESFETDLYMPEVLGGDTPFHAVFIRAPIITEIKSDKVKVLCKLGNQVGSTDAETIVAVQQNHLMATAFHPELTSDDRLHRYFVGIALQHKA</sequence>
<dbReference type="GO" id="GO:0005829">
    <property type="term" value="C:cytosol"/>
    <property type="evidence" value="ECO:0007669"/>
    <property type="project" value="TreeGrafter"/>
</dbReference>
<name>A0AAD5EE03_UMBRA</name>
<dbReference type="FunFam" id="3.40.50.880:FF:000041">
    <property type="entry name" value="Glutamine amidotransferase subunit pdxT, putative"/>
    <property type="match status" value="1"/>
</dbReference>
<dbReference type="PIRSF" id="PIRSF005639">
    <property type="entry name" value="Glut_amidoT_SNO"/>
    <property type="match status" value="1"/>
</dbReference>
<dbReference type="EMBL" id="MU620906">
    <property type="protein sequence ID" value="KAI8581285.1"/>
    <property type="molecule type" value="Genomic_DNA"/>
</dbReference>
<dbReference type="PANTHER" id="PTHR31559">
    <property type="entry name" value="PYRIDOXAL 5'-PHOSPHATE SYNTHASE SUBUNIT SNO"/>
    <property type="match status" value="1"/>
</dbReference>
<dbReference type="GeneID" id="75909772"/>
<dbReference type="Gene3D" id="3.40.50.880">
    <property type="match status" value="1"/>
</dbReference>
<evidence type="ECO:0000256" key="3">
    <source>
        <dbReference type="ARBA" id="ARBA00022801"/>
    </source>
</evidence>
<dbReference type="PROSITE" id="PS51273">
    <property type="entry name" value="GATASE_TYPE_1"/>
    <property type="match status" value="1"/>
</dbReference>
<proteinExistence type="inferred from homology"/>
<protein>
    <recommendedName>
        <fullName evidence="2">glutaminase</fullName>
        <ecNumber evidence="2">3.5.1.2</ecNumber>
    </recommendedName>
</protein>
<dbReference type="GO" id="GO:1903600">
    <property type="term" value="C:glutaminase complex"/>
    <property type="evidence" value="ECO:0007669"/>
    <property type="project" value="TreeGrafter"/>
</dbReference>
<dbReference type="InterPro" id="IPR021196">
    <property type="entry name" value="PdxT/SNO_CS"/>
</dbReference>
<feature type="binding site" evidence="9">
    <location>
        <position position="118"/>
    </location>
    <ligand>
        <name>L-glutamine</name>
        <dbReference type="ChEBI" id="CHEBI:58359"/>
    </ligand>
</feature>
<feature type="binding site" evidence="9">
    <location>
        <begin position="149"/>
        <end position="150"/>
    </location>
    <ligand>
        <name>L-glutamine</name>
        <dbReference type="ChEBI" id="CHEBI:58359"/>
    </ligand>
</feature>
<dbReference type="CDD" id="cd01749">
    <property type="entry name" value="GATase1_PB"/>
    <property type="match status" value="1"/>
</dbReference>
<reference evidence="10" key="2">
    <citation type="journal article" date="2022" name="Proc. Natl. Acad. Sci. U.S.A.">
        <title>Diploid-dominant life cycles characterize the early evolution of Fungi.</title>
        <authorList>
            <person name="Amses K.R."/>
            <person name="Simmons D.R."/>
            <person name="Longcore J.E."/>
            <person name="Mondo S.J."/>
            <person name="Seto K."/>
            <person name="Jeronimo G.H."/>
            <person name="Bonds A.E."/>
            <person name="Quandt C.A."/>
            <person name="Davis W.J."/>
            <person name="Chang Y."/>
            <person name="Federici B.A."/>
            <person name="Kuo A."/>
            <person name="LaButti K."/>
            <person name="Pangilinan J."/>
            <person name="Andreopoulos W."/>
            <person name="Tritt A."/>
            <person name="Riley R."/>
            <person name="Hundley H."/>
            <person name="Johnson J."/>
            <person name="Lipzen A."/>
            <person name="Barry K."/>
            <person name="Lang B.F."/>
            <person name="Cuomo C.A."/>
            <person name="Buchler N.E."/>
            <person name="Grigoriev I.V."/>
            <person name="Spatafora J.W."/>
            <person name="Stajich J.E."/>
            <person name="James T.Y."/>
        </authorList>
    </citation>
    <scope>NUCLEOTIDE SEQUENCE</scope>
    <source>
        <strain evidence="10">AG</strain>
    </source>
</reference>
<evidence type="ECO:0000256" key="5">
    <source>
        <dbReference type="ARBA" id="ARBA00022962"/>
    </source>
</evidence>
<dbReference type="HAMAP" id="MF_01615">
    <property type="entry name" value="PdxT"/>
    <property type="match status" value="1"/>
</dbReference>
<gene>
    <name evidence="10" type="ORF">K450DRAFT_185876</name>
</gene>
<keyword evidence="6" id="KW-0456">Lyase</keyword>
<feature type="active site" description="Charge relay system" evidence="8">
    <location>
        <position position="194"/>
    </location>
</feature>
<evidence type="ECO:0000256" key="1">
    <source>
        <dbReference type="ARBA" id="ARBA00008345"/>
    </source>
</evidence>
<organism evidence="10 11">
    <name type="scientific">Umbelopsis ramanniana AG</name>
    <dbReference type="NCBI Taxonomy" id="1314678"/>
    <lineage>
        <taxon>Eukaryota</taxon>
        <taxon>Fungi</taxon>
        <taxon>Fungi incertae sedis</taxon>
        <taxon>Mucoromycota</taxon>
        <taxon>Mucoromycotina</taxon>
        <taxon>Umbelopsidomycetes</taxon>
        <taxon>Umbelopsidales</taxon>
        <taxon>Umbelopsidaceae</taxon>
        <taxon>Umbelopsis</taxon>
    </lineage>
</organism>